<accession>A0A0U0W6U4</accession>
<feature type="region of interest" description="Disordered" evidence="1">
    <location>
        <begin position="65"/>
        <end position="85"/>
    </location>
</feature>
<proteinExistence type="predicted"/>
<protein>
    <submittedName>
        <fullName evidence="2">Uncharacterized protein</fullName>
    </submittedName>
</protein>
<sequence length="173" mass="18206">MVAPTVASRCWASPSRVSGGSDWLNARSMSSRRGAVYCVPVSPVRSSVVRAEVRPHRRPTWAAMPAVTSSEKRPRADGRSPAGSCGWARGVASAMSAGRGRGTARPEWMVVARAVSITCASSARKSHVGGGTSSWVRGAASRCSGCQKMEPSASWRRAVAESWASRTASEGSR</sequence>
<dbReference type="AlphaFoldDB" id="A0A0U0W6U4"/>
<evidence type="ECO:0000256" key="1">
    <source>
        <dbReference type="SAM" id="MobiDB-lite"/>
    </source>
</evidence>
<gene>
    <name evidence="2" type="ORF">BN971_02037</name>
</gene>
<dbReference type="EMBL" id="CSTD01000002">
    <property type="protein sequence ID" value="CPR10766.1"/>
    <property type="molecule type" value="Genomic_DNA"/>
</dbReference>
<feature type="compositionally biased region" description="Polar residues" evidence="1">
    <location>
        <begin position="164"/>
        <end position="173"/>
    </location>
</feature>
<feature type="region of interest" description="Disordered" evidence="1">
    <location>
        <begin position="124"/>
        <end position="173"/>
    </location>
</feature>
<dbReference type="Proteomes" id="UP000198875">
    <property type="component" value="Unassembled WGS sequence"/>
</dbReference>
<name>A0A0U0W6U4_MYCBE</name>
<organism evidence="2 3">
    <name type="scientific">Mycobacterium bohemicum DSM 44277</name>
    <dbReference type="NCBI Taxonomy" id="1236609"/>
    <lineage>
        <taxon>Bacteria</taxon>
        <taxon>Bacillati</taxon>
        <taxon>Actinomycetota</taxon>
        <taxon>Actinomycetes</taxon>
        <taxon>Mycobacteriales</taxon>
        <taxon>Mycobacteriaceae</taxon>
        <taxon>Mycobacterium</taxon>
    </lineage>
</organism>
<evidence type="ECO:0000313" key="2">
    <source>
        <dbReference type="EMBL" id="CPR10766.1"/>
    </source>
</evidence>
<evidence type="ECO:0000313" key="3">
    <source>
        <dbReference type="Proteomes" id="UP000198875"/>
    </source>
</evidence>
<reference evidence="2 3" key="1">
    <citation type="submission" date="2015-03" db="EMBL/GenBank/DDBJ databases">
        <authorList>
            <person name="Murphy D."/>
        </authorList>
    </citation>
    <scope>NUCLEOTIDE SEQUENCE [LARGE SCALE GENOMIC DNA]</scope>
    <source>
        <strain evidence="2 3">DSM 44277</strain>
    </source>
</reference>